<evidence type="ECO:0000259" key="4">
    <source>
        <dbReference type="Pfam" id="PF08241"/>
    </source>
</evidence>
<evidence type="ECO:0000256" key="3">
    <source>
        <dbReference type="ARBA" id="ARBA00022679"/>
    </source>
</evidence>
<dbReference type="GO" id="GO:0008168">
    <property type="term" value="F:methyltransferase activity"/>
    <property type="evidence" value="ECO:0007669"/>
    <property type="project" value="UniProtKB-KW"/>
</dbReference>
<dbReference type="InterPro" id="IPR029063">
    <property type="entry name" value="SAM-dependent_MTases_sf"/>
</dbReference>
<keyword evidence="2 5" id="KW-0489">Methyltransferase</keyword>
<sequence length="257" mass="29189">MQRASNSTTRFSDRVADYVRYRPHYPESMTATLQEAGILDRNTIVVDIGSGTGLSSEPFLRFGNTVYAVEPNQEMREASEALYSNYANFKAVNGSAEATILPAATADLIFCGQAYHWFDPRKTREEFTRILRPGGSIVLAWNERSTTDPLQQEYEQLLRTHVAEYSRVTQRNINSEQICSFLQPFPMQVIALENSQEFDLEGLKGRMLSSSYSPKPGEATYSVVMEGLEQLFEKYQNNGHLTFRYDTLLYIGNEKNA</sequence>
<dbReference type="Gene3D" id="3.40.50.150">
    <property type="entry name" value="Vaccinia Virus protein VP39"/>
    <property type="match status" value="1"/>
</dbReference>
<keyword evidence="3 5" id="KW-0808">Transferase</keyword>
<comment type="caution">
    <text evidence="5">The sequence shown here is derived from an EMBL/GenBank/DDBJ whole genome shotgun (WGS) entry which is preliminary data.</text>
</comment>
<evidence type="ECO:0000313" key="5">
    <source>
        <dbReference type="EMBL" id="MFD1630694.1"/>
    </source>
</evidence>
<protein>
    <submittedName>
        <fullName evidence="5">Class I SAM-dependent methyltransferase</fullName>
        <ecNumber evidence="5">2.1.1.-</ecNumber>
    </submittedName>
</protein>
<keyword evidence="6" id="KW-1185">Reference proteome</keyword>
<name>A0ABW4IF85_9SPHI</name>
<accession>A0ABW4IF85</accession>
<dbReference type="SUPFAM" id="SSF53335">
    <property type="entry name" value="S-adenosyl-L-methionine-dependent methyltransferases"/>
    <property type="match status" value="1"/>
</dbReference>
<proteinExistence type="inferred from homology"/>
<dbReference type="EC" id="2.1.1.-" evidence="5"/>
<evidence type="ECO:0000313" key="6">
    <source>
        <dbReference type="Proteomes" id="UP001597118"/>
    </source>
</evidence>
<dbReference type="PANTHER" id="PTHR44942">
    <property type="entry name" value="METHYLTRANSF_11 DOMAIN-CONTAINING PROTEIN"/>
    <property type="match status" value="1"/>
</dbReference>
<dbReference type="InterPro" id="IPR013216">
    <property type="entry name" value="Methyltransf_11"/>
</dbReference>
<organism evidence="5 6">
    <name type="scientific">Pseudopedobacter beijingensis</name>
    <dbReference type="NCBI Taxonomy" id="1207056"/>
    <lineage>
        <taxon>Bacteria</taxon>
        <taxon>Pseudomonadati</taxon>
        <taxon>Bacteroidota</taxon>
        <taxon>Sphingobacteriia</taxon>
        <taxon>Sphingobacteriales</taxon>
        <taxon>Sphingobacteriaceae</taxon>
        <taxon>Pseudopedobacter</taxon>
    </lineage>
</organism>
<evidence type="ECO:0000256" key="1">
    <source>
        <dbReference type="ARBA" id="ARBA00008361"/>
    </source>
</evidence>
<comment type="similarity">
    <text evidence="1">Belongs to the methyltransferase superfamily.</text>
</comment>
<dbReference type="GO" id="GO:0032259">
    <property type="term" value="P:methylation"/>
    <property type="evidence" value="ECO:0007669"/>
    <property type="project" value="UniProtKB-KW"/>
</dbReference>
<dbReference type="PANTHER" id="PTHR44942:SF4">
    <property type="entry name" value="METHYLTRANSFERASE TYPE 11 DOMAIN-CONTAINING PROTEIN"/>
    <property type="match status" value="1"/>
</dbReference>
<dbReference type="EMBL" id="JBHUDG010000019">
    <property type="protein sequence ID" value="MFD1630694.1"/>
    <property type="molecule type" value="Genomic_DNA"/>
</dbReference>
<reference evidence="6" key="1">
    <citation type="journal article" date="2019" name="Int. J. Syst. Evol. Microbiol.">
        <title>The Global Catalogue of Microorganisms (GCM) 10K type strain sequencing project: providing services to taxonomists for standard genome sequencing and annotation.</title>
        <authorList>
            <consortium name="The Broad Institute Genomics Platform"/>
            <consortium name="The Broad Institute Genome Sequencing Center for Infectious Disease"/>
            <person name="Wu L."/>
            <person name="Ma J."/>
        </authorList>
    </citation>
    <scope>NUCLEOTIDE SEQUENCE [LARGE SCALE GENOMIC DNA]</scope>
    <source>
        <strain evidence="6">CCUG 53762</strain>
    </source>
</reference>
<dbReference type="CDD" id="cd02440">
    <property type="entry name" value="AdoMet_MTases"/>
    <property type="match status" value="1"/>
</dbReference>
<evidence type="ECO:0000256" key="2">
    <source>
        <dbReference type="ARBA" id="ARBA00022603"/>
    </source>
</evidence>
<dbReference type="Pfam" id="PF08241">
    <property type="entry name" value="Methyltransf_11"/>
    <property type="match status" value="1"/>
</dbReference>
<gene>
    <name evidence="5" type="ORF">ACFSAH_12455</name>
</gene>
<dbReference type="Proteomes" id="UP001597118">
    <property type="component" value="Unassembled WGS sequence"/>
</dbReference>
<dbReference type="RefSeq" id="WP_379663072.1">
    <property type="nucleotide sequence ID" value="NZ_JBHUDG010000019.1"/>
</dbReference>
<dbReference type="InterPro" id="IPR051052">
    <property type="entry name" value="Diverse_substrate_MTase"/>
</dbReference>
<feature type="domain" description="Methyltransferase type 11" evidence="4">
    <location>
        <begin position="46"/>
        <end position="138"/>
    </location>
</feature>